<keyword evidence="2" id="KW-1133">Transmembrane helix</keyword>
<dbReference type="InterPro" id="IPR038796">
    <property type="entry name" value="At1g76070-like"/>
</dbReference>
<dbReference type="OrthoDB" id="1926132at2759"/>
<keyword evidence="4" id="KW-1185">Reference proteome</keyword>
<feature type="region of interest" description="Disordered" evidence="1">
    <location>
        <begin position="123"/>
        <end position="143"/>
    </location>
</feature>
<feature type="transmembrane region" description="Helical" evidence="2">
    <location>
        <begin position="30"/>
        <end position="52"/>
    </location>
</feature>
<evidence type="ECO:0000313" key="3">
    <source>
        <dbReference type="EMBL" id="PKA55654.1"/>
    </source>
</evidence>
<evidence type="ECO:0000256" key="1">
    <source>
        <dbReference type="SAM" id="MobiDB-lite"/>
    </source>
</evidence>
<gene>
    <name evidence="3" type="ORF">AXF42_Ash006856</name>
</gene>
<keyword evidence="2" id="KW-0472">Membrane</keyword>
<evidence type="ECO:0000313" key="4">
    <source>
        <dbReference type="Proteomes" id="UP000236161"/>
    </source>
</evidence>
<reference evidence="3 4" key="1">
    <citation type="journal article" date="2017" name="Nature">
        <title>The Apostasia genome and the evolution of orchids.</title>
        <authorList>
            <person name="Zhang G.Q."/>
            <person name="Liu K.W."/>
            <person name="Li Z."/>
            <person name="Lohaus R."/>
            <person name="Hsiao Y.Y."/>
            <person name="Niu S.C."/>
            <person name="Wang J.Y."/>
            <person name="Lin Y.C."/>
            <person name="Xu Q."/>
            <person name="Chen L.J."/>
            <person name="Yoshida K."/>
            <person name="Fujiwara S."/>
            <person name="Wang Z.W."/>
            <person name="Zhang Y.Q."/>
            <person name="Mitsuda N."/>
            <person name="Wang M."/>
            <person name="Liu G.H."/>
            <person name="Pecoraro L."/>
            <person name="Huang H.X."/>
            <person name="Xiao X.J."/>
            <person name="Lin M."/>
            <person name="Wu X.Y."/>
            <person name="Wu W.L."/>
            <person name="Chen Y.Y."/>
            <person name="Chang S.B."/>
            <person name="Sakamoto S."/>
            <person name="Ohme-Takagi M."/>
            <person name="Yagi M."/>
            <person name="Zeng S.J."/>
            <person name="Shen C.Y."/>
            <person name="Yeh C.M."/>
            <person name="Luo Y.B."/>
            <person name="Tsai W.C."/>
            <person name="Van de Peer Y."/>
            <person name="Liu Z.J."/>
        </authorList>
    </citation>
    <scope>NUCLEOTIDE SEQUENCE [LARGE SCALE GENOMIC DNA]</scope>
    <source>
        <strain evidence="4">cv. Shenzhen</strain>
        <tissue evidence="3">Stem</tissue>
    </source>
</reference>
<dbReference type="EMBL" id="KZ451979">
    <property type="protein sequence ID" value="PKA55654.1"/>
    <property type="molecule type" value="Genomic_DNA"/>
</dbReference>
<sequence>MNSNAHQNPLKKPNPLRFSHPFIILHVRKAFIFFLTISSSLIPISLSLSLCFPSGSTEKSCRAPMEKAPTSKGKIMLKYLQKAASFTITSHPHSPRAAGGGGDRRPPRGYSGQIASIFPRESGFRKKSDVGGAGDNEPTSPKVTCIGQIKHKKKAAAAAEQLKKKKMMKKKTAFFEKKGVEKEKEKRPRPPAPTQAPALGRMRRFASGRETLAEFDWKAAAAAMEDPEEEVIIPHSAPILVGGGGAVAPEPKNENFLWRRRAMAKPMPLQLNN</sequence>
<name>A0A2I0AJB3_9ASPA</name>
<dbReference type="STRING" id="1088818.A0A2I0AJB3"/>
<proteinExistence type="predicted"/>
<evidence type="ECO:0000256" key="2">
    <source>
        <dbReference type="SAM" id="Phobius"/>
    </source>
</evidence>
<protein>
    <submittedName>
        <fullName evidence="3">Uncharacterized protein</fullName>
    </submittedName>
</protein>
<dbReference type="PANTHER" id="PTHR34779:SF1">
    <property type="entry name" value="OS09G0542900 PROTEIN"/>
    <property type="match status" value="1"/>
</dbReference>
<dbReference type="Proteomes" id="UP000236161">
    <property type="component" value="Unassembled WGS sequence"/>
</dbReference>
<dbReference type="PANTHER" id="PTHR34779">
    <property type="entry name" value="OS09G0542900 PROTEIN"/>
    <property type="match status" value="1"/>
</dbReference>
<keyword evidence="2" id="KW-0812">Transmembrane</keyword>
<feature type="region of interest" description="Disordered" evidence="1">
    <location>
        <begin position="89"/>
        <end position="110"/>
    </location>
</feature>
<dbReference type="AlphaFoldDB" id="A0A2I0AJB3"/>
<organism evidence="3 4">
    <name type="scientific">Apostasia shenzhenica</name>
    <dbReference type="NCBI Taxonomy" id="1088818"/>
    <lineage>
        <taxon>Eukaryota</taxon>
        <taxon>Viridiplantae</taxon>
        <taxon>Streptophyta</taxon>
        <taxon>Embryophyta</taxon>
        <taxon>Tracheophyta</taxon>
        <taxon>Spermatophyta</taxon>
        <taxon>Magnoliopsida</taxon>
        <taxon>Liliopsida</taxon>
        <taxon>Asparagales</taxon>
        <taxon>Orchidaceae</taxon>
        <taxon>Apostasioideae</taxon>
        <taxon>Apostasia</taxon>
    </lineage>
</organism>
<accession>A0A2I0AJB3</accession>